<comment type="caution">
    <text evidence="1">The sequence shown here is derived from an EMBL/GenBank/DDBJ whole genome shotgun (WGS) entry which is preliminary data.</text>
</comment>
<name>A0A3P3W932_9FLAO</name>
<dbReference type="RefSeq" id="WP_125019196.1">
    <property type="nucleotide sequence ID" value="NZ_RQVQ01000019.1"/>
</dbReference>
<protein>
    <submittedName>
        <fullName evidence="1">GAF domain-containing protein</fullName>
    </submittedName>
</protein>
<evidence type="ECO:0000313" key="2">
    <source>
        <dbReference type="Proteomes" id="UP000275719"/>
    </source>
</evidence>
<evidence type="ECO:0000313" key="1">
    <source>
        <dbReference type="EMBL" id="RRJ90129.1"/>
    </source>
</evidence>
<reference evidence="1 2" key="1">
    <citation type="submission" date="2018-11" db="EMBL/GenBank/DDBJ databases">
        <title>Flavobacterium sp. nov., YIM 102701-2 draft genome.</title>
        <authorList>
            <person name="Li G."/>
            <person name="Jiang Y."/>
        </authorList>
    </citation>
    <scope>NUCLEOTIDE SEQUENCE [LARGE SCALE GENOMIC DNA]</scope>
    <source>
        <strain evidence="1 2">YIM 102701-2</strain>
    </source>
</reference>
<dbReference type="Proteomes" id="UP000275719">
    <property type="component" value="Unassembled WGS sequence"/>
</dbReference>
<keyword evidence="2" id="KW-1185">Reference proteome</keyword>
<gene>
    <name evidence="1" type="ORF">EG240_09675</name>
</gene>
<proteinExistence type="predicted"/>
<sequence length="783" mass="92085">MNVDYFEESPYYSVISFHKVIEALQEIANEDGAKYRVEYAKSLLEEVAKVPELYSGITSKKTINENADLIHNLLADLFPTVLTNNEIKAVSLPFHNFNFNFTKRFQQILANAGESFEVNIRDFDSDDFYILSCCLILNSHYNENLDISRPLFYDIPDKDGILKHYRITYNADFVEIIPTENAIPITEDDIKLLKNNYDNIQIWKEKFPKHSWILKGFGIITLFDVTIENSISILKSNLIKSDSENNLMEIIQRSFQSIFKISNLKVGIVFLNNSIDGFFEMSRNVNISSFFNYPELDENPKLKLQSILLFKEAIKAPEFYCVSDIDDLIANPEFSLYASLLKSKNIESFILAKLNKVDTFQGFIEVVSDKKYGLHSVNSKKINSVLPFINDTVDRIDSDIKYQFEAIIQREFTTIHPSVYWKFLEEAKNYFRFATENTNYVFNEIEFDSVYPLFGETDIKGSTYLRNIATRNDIENQLNELINMFDYARKLSSNLLFEQRFTELNSYKNDFLDDLNTYTEFQIQNYINQNIHPVLKKFDEYELMQPLVLSYAKKLDQTLTKYCPSRSKYDAAIIKINKNLAEVIDASQNKIQHVFPHYFERFKSDGIEHNAYIGSSISPDLIYDNLYLYNLRLWQIQTMCEMVRNHYTLNAELEIELTSLILVYNYPINIRFRFDEKRFDVASSSDVRFQMIKKRIDKANIKDKDERIVKPRFLTIVYLNENDKLEYLRYLKFLIQKQLFIGEIADIEIEDLQDISRLRALRIQINIEENIENKTYYSYSDLS</sequence>
<organism evidence="1 2">
    <name type="scientific">Paenimyroides tangerinum</name>
    <dbReference type="NCBI Taxonomy" id="2488728"/>
    <lineage>
        <taxon>Bacteria</taxon>
        <taxon>Pseudomonadati</taxon>
        <taxon>Bacteroidota</taxon>
        <taxon>Flavobacteriia</taxon>
        <taxon>Flavobacteriales</taxon>
        <taxon>Flavobacteriaceae</taxon>
        <taxon>Paenimyroides</taxon>
    </lineage>
</organism>
<accession>A0A3P3W932</accession>
<dbReference type="OrthoDB" id="627374at2"/>
<dbReference type="EMBL" id="RQVQ01000019">
    <property type="protein sequence ID" value="RRJ90129.1"/>
    <property type="molecule type" value="Genomic_DNA"/>
</dbReference>
<dbReference type="AlphaFoldDB" id="A0A3P3W932"/>